<dbReference type="PROSITE" id="PS00606">
    <property type="entry name" value="KS3_1"/>
    <property type="match status" value="1"/>
</dbReference>
<dbReference type="InterPro" id="IPR000794">
    <property type="entry name" value="Beta-ketoacyl_synthase"/>
</dbReference>
<gene>
    <name evidence="5" type="ORF">FEF09_02195</name>
</gene>
<dbReference type="InterPro" id="IPR014030">
    <property type="entry name" value="Ketoacyl_synth_N"/>
</dbReference>
<dbReference type="RefSeq" id="WP_146303470.1">
    <property type="nucleotide sequence ID" value="NZ_VOHS01000002.1"/>
</dbReference>
<comment type="caution">
    <text evidence="5">The sequence shown here is derived from an EMBL/GenBank/DDBJ whole genome shotgun (WGS) entry which is preliminary data.</text>
</comment>
<dbReference type="EMBL" id="VOHS01000002">
    <property type="protein sequence ID" value="TWW01972.1"/>
    <property type="molecule type" value="Genomic_DNA"/>
</dbReference>
<dbReference type="GO" id="GO:0005829">
    <property type="term" value="C:cytosol"/>
    <property type="evidence" value="ECO:0007669"/>
    <property type="project" value="TreeGrafter"/>
</dbReference>
<dbReference type="SMART" id="SM00825">
    <property type="entry name" value="PKS_KS"/>
    <property type="match status" value="1"/>
</dbReference>
<evidence type="ECO:0000313" key="5">
    <source>
        <dbReference type="EMBL" id="TWW01972.1"/>
    </source>
</evidence>
<keyword evidence="6" id="KW-1185">Reference proteome</keyword>
<dbReference type="InterPro" id="IPR018201">
    <property type="entry name" value="Ketoacyl_synth_AS"/>
</dbReference>
<evidence type="ECO:0000256" key="1">
    <source>
        <dbReference type="ARBA" id="ARBA00008467"/>
    </source>
</evidence>
<dbReference type="PANTHER" id="PTHR11712:SF336">
    <property type="entry name" value="3-OXOACYL-[ACYL-CARRIER-PROTEIN] SYNTHASE, MITOCHONDRIAL"/>
    <property type="match status" value="1"/>
</dbReference>
<proteinExistence type="inferred from homology"/>
<evidence type="ECO:0000256" key="2">
    <source>
        <dbReference type="ARBA" id="ARBA00022679"/>
    </source>
</evidence>
<dbReference type="PANTHER" id="PTHR11712">
    <property type="entry name" value="POLYKETIDE SYNTHASE-RELATED"/>
    <property type="match status" value="1"/>
</dbReference>
<feature type="domain" description="Ketosynthase family 3 (KS3)" evidence="4">
    <location>
        <begin position="1"/>
        <end position="401"/>
    </location>
</feature>
<sequence length="404" mass="43196">MAERVFITGVGMITAVGDDVAGNLQSLRAQQSGLDYTRQLTTIYKDVLPVAEVKHTTPELSEIAGVAGKEGYTRTALLGLIAMQEALRHAGITNVQDELTGFINASTVGGMCDTENVYFDIADPAKTGDFIRFIDTLDCADCTQRIADTVGIEGHIATISTACSSSANALMYGARLIKAGLARRVICGGTEALTRFTINGFNSLKNIDKRPCMPFDQDRNGLNLGEGAAYLVLESESLVKERNATILAALDGYANTNEAFHPTAPSPEGDGAYAAMKSAMEMGGCVPADIQYVNVHGTATLSNDVAEGMALQRLFGEQTPKFSSTKPFTGHTLAAAGGIEAIYSVLAIQHQLIFPNLHFKDKMEELYITPETSLLENYPVRHVLSNSFGFGGNNASLLISKYEG</sequence>
<evidence type="ECO:0000313" key="6">
    <source>
        <dbReference type="Proteomes" id="UP000318815"/>
    </source>
</evidence>
<dbReference type="GO" id="GO:0004315">
    <property type="term" value="F:3-oxoacyl-[acyl-carrier-protein] synthase activity"/>
    <property type="evidence" value="ECO:0007669"/>
    <property type="project" value="InterPro"/>
</dbReference>
<dbReference type="InterPro" id="IPR020841">
    <property type="entry name" value="PKS_Beta-ketoAc_synthase_dom"/>
</dbReference>
<dbReference type="GO" id="GO:0006633">
    <property type="term" value="P:fatty acid biosynthetic process"/>
    <property type="evidence" value="ECO:0007669"/>
    <property type="project" value="InterPro"/>
</dbReference>
<organism evidence="5 6">
    <name type="scientific">Chitinophaga pinensis</name>
    <dbReference type="NCBI Taxonomy" id="79329"/>
    <lineage>
        <taxon>Bacteria</taxon>
        <taxon>Pseudomonadati</taxon>
        <taxon>Bacteroidota</taxon>
        <taxon>Chitinophagia</taxon>
        <taxon>Chitinophagales</taxon>
        <taxon>Chitinophagaceae</taxon>
        <taxon>Chitinophaga</taxon>
    </lineage>
</organism>
<dbReference type="Pfam" id="PF02801">
    <property type="entry name" value="Ketoacyl-synt_C"/>
    <property type="match status" value="1"/>
</dbReference>
<keyword evidence="2 3" id="KW-0808">Transferase</keyword>
<accession>A0A5C6LYT2</accession>
<reference evidence="5 6" key="1">
    <citation type="submission" date="2019-08" db="EMBL/GenBank/DDBJ databases">
        <title>Whole genome sequencing of chitin degrading bacteria Chitinophaga pinensis YS16.</title>
        <authorList>
            <person name="Singh R.P."/>
            <person name="Manchanda G."/>
            <person name="Maurya I.K."/>
            <person name="Joshi N.K."/>
            <person name="Srivastava A.K."/>
        </authorList>
    </citation>
    <scope>NUCLEOTIDE SEQUENCE [LARGE SCALE GENOMIC DNA]</scope>
    <source>
        <strain evidence="5 6">YS-16</strain>
    </source>
</reference>
<dbReference type="OrthoDB" id="9808669at2"/>
<dbReference type="InterPro" id="IPR016039">
    <property type="entry name" value="Thiolase-like"/>
</dbReference>
<dbReference type="PROSITE" id="PS52004">
    <property type="entry name" value="KS3_2"/>
    <property type="match status" value="1"/>
</dbReference>
<dbReference type="InterPro" id="IPR014031">
    <property type="entry name" value="Ketoacyl_synth_C"/>
</dbReference>
<dbReference type="AlphaFoldDB" id="A0A5C6LYT2"/>
<dbReference type="CDD" id="cd00834">
    <property type="entry name" value="KAS_I_II"/>
    <property type="match status" value="1"/>
</dbReference>
<name>A0A5C6LYT2_9BACT</name>
<evidence type="ECO:0000259" key="4">
    <source>
        <dbReference type="PROSITE" id="PS52004"/>
    </source>
</evidence>
<protein>
    <submittedName>
        <fullName evidence="5">Beta-ketoacyl-[acyl-carrier-protein] synthase family protein</fullName>
    </submittedName>
</protein>
<comment type="similarity">
    <text evidence="1 3">Belongs to the thiolase-like superfamily. Beta-ketoacyl-ACP synthases family.</text>
</comment>
<dbReference type="Gene3D" id="3.40.47.10">
    <property type="match status" value="1"/>
</dbReference>
<evidence type="ECO:0000256" key="3">
    <source>
        <dbReference type="RuleBase" id="RU003694"/>
    </source>
</evidence>
<dbReference type="Pfam" id="PF00109">
    <property type="entry name" value="ketoacyl-synt"/>
    <property type="match status" value="1"/>
</dbReference>
<dbReference type="SUPFAM" id="SSF53901">
    <property type="entry name" value="Thiolase-like"/>
    <property type="match status" value="2"/>
</dbReference>
<dbReference type="Proteomes" id="UP000318815">
    <property type="component" value="Unassembled WGS sequence"/>
</dbReference>